<dbReference type="PANTHER" id="PTHR43304:SF1">
    <property type="entry name" value="PAC DOMAIN-CONTAINING PROTEIN"/>
    <property type="match status" value="1"/>
</dbReference>
<feature type="domain" description="PAS" evidence="16">
    <location>
        <begin position="540"/>
        <end position="578"/>
    </location>
</feature>
<evidence type="ECO:0000256" key="11">
    <source>
        <dbReference type="ARBA" id="ARBA00022777"/>
    </source>
</evidence>
<dbReference type="GO" id="GO:0005886">
    <property type="term" value="C:plasma membrane"/>
    <property type="evidence" value="ECO:0007669"/>
    <property type="project" value="UniProtKB-SubCell"/>
</dbReference>
<proteinExistence type="predicted"/>
<dbReference type="SUPFAM" id="SSF55785">
    <property type="entry name" value="PYP-like sensor domain (PAS domain)"/>
    <property type="match status" value="3"/>
</dbReference>
<keyword evidence="5" id="KW-0997">Cell inner membrane</keyword>
<dbReference type="SMART" id="SM00086">
    <property type="entry name" value="PAC"/>
    <property type="match status" value="2"/>
</dbReference>
<evidence type="ECO:0000313" key="18">
    <source>
        <dbReference type="EMBL" id="ACL45150.1"/>
    </source>
</evidence>
<organism evidence="18">
    <name type="scientific">Cyanothece sp. (strain PCC 7425 / ATCC 29141)</name>
    <dbReference type="NCBI Taxonomy" id="395961"/>
    <lineage>
        <taxon>Bacteria</taxon>
        <taxon>Bacillati</taxon>
        <taxon>Cyanobacteriota</taxon>
        <taxon>Cyanophyceae</taxon>
        <taxon>Gomontiellales</taxon>
        <taxon>Cyanothecaceae</taxon>
        <taxon>Cyanothece</taxon>
    </lineage>
</organism>
<gene>
    <name evidence="18" type="ordered locus">Cyan7425_2804</name>
</gene>
<keyword evidence="12" id="KW-1133">Transmembrane helix</keyword>
<dbReference type="InterPro" id="IPR000014">
    <property type="entry name" value="PAS"/>
</dbReference>
<dbReference type="PROSITE" id="PS50112">
    <property type="entry name" value="PAS"/>
    <property type="match status" value="2"/>
</dbReference>
<keyword evidence="6" id="KW-0597">Phosphoprotein</keyword>
<dbReference type="InterPro" id="IPR013655">
    <property type="entry name" value="PAS_fold_3"/>
</dbReference>
<dbReference type="InterPro" id="IPR035965">
    <property type="entry name" value="PAS-like_dom_sf"/>
</dbReference>
<evidence type="ECO:0000256" key="6">
    <source>
        <dbReference type="ARBA" id="ARBA00022553"/>
    </source>
</evidence>
<dbReference type="FunFam" id="2.10.70.100:FF:000001">
    <property type="entry name" value="Sensory transduction histidine kinase"/>
    <property type="match status" value="1"/>
</dbReference>
<dbReference type="InterPro" id="IPR013656">
    <property type="entry name" value="PAS_4"/>
</dbReference>
<reference evidence="18" key="1">
    <citation type="submission" date="2009-01" db="EMBL/GenBank/DDBJ databases">
        <title>Complete sequence of chromosome Cyanothece sp. PCC 7425.</title>
        <authorList>
            <consortium name="US DOE Joint Genome Institute"/>
            <person name="Lucas S."/>
            <person name="Copeland A."/>
            <person name="Lapidus A."/>
            <person name="Glavina del Rio T."/>
            <person name="Dalin E."/>
            <person name="Tice H."/>
            <person name="Bruce D."/>
            <person name="Goodwin L."/>
            <person name="Pitluck S."/>
            <person name="Sims D."/>
            <person name="Meineke L."/>
            <person name="Brettin T."/>
            <person name="Detter J.C."/>
            <person name="Han C."/>
            <person name="Larimer F."/>
            <person name="Land M."/>
            <person name="Hauser L."/>
            <person name="Kyrpides N."/>
            <person name="Ovchinnikova G."/>
            <person name="Liberton M."/>
            <person name="Stoeckel J."/>
            <person name="Banerjee A."/>
            <person name="Singh A."/>
            <person name="Page L."/>
            <person name="Sato H."/>
            <person name="Zhao L."/>
            <person name="Sherman L."/>
            <person name="Pakrasi H."/>
            <person name="Richardson P."/>
        </authorList>
    </citation>
    <scope>NUCLEOTIDE SEQUENCE</scope>
    <source>
        <strain evidence="18">PCC 7425</strain>
    </source>
</reference>
<dbReference type="GO" id="GO:0004673">
    <property type="term" value="F:protein histidine kinase activity"/>
    <property type="evidence" value="ECO:0007669"/>
    <property type="project" value="UniProtKB-EC"/>
</dbReference>
<evidence type="ECO:0000256" key="10">
    <source>
        <dbReference type="ARBA" id="ARBA00022741"/>
    </source>
</evidence>
<feature type="compositionally biased region" description="Polar residues" evidence="15">
    <location>
        <begin position="1"/>
        <end position="10"/>
    </location>
</feature>
<comment type="catalytic activity">
    <reaction evidence="1">
        <text>ATP + protein L-histidine = ADP + protein N-phospho-L-histidine.</text>
        <dbReference type="EC" id="2.7.13.3"/>
    </reaction>
</comment>
<dbReference type="SMART" id="SM00091">
    <property type="entry name" value="PAS"/>
    <property type="match status" value="3"/>
</dbReference>
<dbReference type="KEGG" id="cyn:Cyan7425_2804"/>
<evidence type="ECO:0000256" key="13">
    <source>
        <dbReference type="ARBA" id="ARBA00023136"/>
    </source>
</evidence>
<accession>B8HKF9</accession>
<keyword evidence="8" id="KW-0812">Transmembrane</keyword>
<comment type="subcellular location">
    <subcellularLocation>
        <location evidence="2">Cell inner membrane</location>
        <topology evidence="2">Multi-pass membrane protein</topology>
    </subcellularLocation>
</comment>
<evidence type="ECO:0000256" key="14">
    <source>
        <dbReference type="SAM" id="Coils"/>
    </source>
</evidence>
<keyword evidence="11" id="KW-0418">Kinase</keyword>
<evidence type="ECO:0000256" key="15">
    <source>
        <dbReference type="SAM" id="MobiDB-lite"/>
    </source>
</evidence>
<dbReference type="Pfam" id="PF13426">
    <property type="entry name" value="PAS_9"/>
    <property type="match status" value="1"/>
</dbReference>
<dbReference type="Gene3D" id="3.30.450.20">
    <property type="entry name" value="PAS domain"/>
    <property type="match status" value="3"/>
</dbReference>
<keyword evidence="10" id="KW-0547">Nucleotide-binding</keyword>
<evidence type="ECO:0000259" key="17">
    <source>
        <dbReference type="PROSITE" id="PS50113"/>
    </source>
</evidence>
<evidence type="ECO:0000256" key="12">
    <source>
        <dbReference type="ARBA" id="ARBA00022989"/>
    </source>
</evidence>
<evidence type="ECO:0000256" key="8">
    <source>
        <dbReference type="ARBA" id="ARBA00022692"/>
    </source>
</evidence>
<protein>
    <recommendedName>
        <fullName evidence="3">histidine kinase</fullName>
        <ecNumber evidence="3">2.7.13.3</ecNumber>
    </recommendedName>
</protein>
<dbReference type="InterPro" id="IPR000700">
    <property type="entry name" value="PAS-assoc_C"/>
</dbReference>
<dbReference type="CDD" id="cd00130">
    <property type="entry name" value="PAS"/>
    <property type="match status" value="2"/>
</dbReference>
<evidence type="ECO:0000256" key="2">
    <source>
        <dbReference type="ARBA" id="ARBA00004429"/>
    </source>
</evidence>
<keyword evidence="4" id="KW-1003">Cell membrane</keyword>
<keyword evidence="13" id="KW-0472">Membrane</keyword>
<dbReference type="HOGENOM" id="CLU_416615_0_0_3"/>
<evidence type="ECO:0000256" key="9">
    <source>
        <dbReference type="ARBA" id="ARBA00022737"/>
    </source>
</evidence>
<evidence type="ECO:0000256" key="1">
    <source>
        <dbReference type="ARBA" id="ARBA00000085"/>
    </source>
</evidence>
<dbReference type="GO" id="GO:0000166">
    <property type="term" value="F:nucleotide binding"/>
    <property type="evidence" value="ECO:0007669"/>
    <property type="project" value="UniProtKB-KW"/>
</dbReference>
<keyword evidence="9" id="KW-0677">Repeat</keyword>
<evidence type="ECO:0000256" key="5">
    <source>
        <dbReference type="ARBA" id="ARBA00022519"/>
    </source>
</evidence>
<keyword evidence="14" id="KW-0175">Coiled coil</keyword>
<evidence type="ECO:0000256" key="3">
    <source>
        <dbReference type="ARBA" id="ARBA00012438"/>
    </source>
</evidence>
<feature type="coiled-coil region" evidence="14">
    <location>
        <begin position="171"/>
        <end position="198"/>
    </location>
</feature>
<evidence type="ECO:0000259" key="16">
    <source>
        <dbReference type="PROSITE" id="PS50112"/>
    </source>
</evidence>
<dbReference type="eggNOG" id="COG2202">
    <property type="taxonomic scope" value="Bacteria"/>
</dbReference>
<keyword evidence="7" id="KW-0808">Transferase</keyword>
<dbReference type="Pfam" id="PF08448">
    <property type="entry name" value="PAS_4"/>
    <property type="match status" value="1"/>
</dbReference>
<dbReference type="PROSITE" id="PS50113">
    <property type="entry name" value="PAC"/>
    <property type="match status" value="2"/>
</dbReference>
<name>B8HKF9_CYAP4</name>
<evidence type="ECO:0000256" key="7">
    <source>
        <dbReference type="ARBA" id="ARBA00022679"/>
    </source>
</evidence>
<feature type="region of interest" description="Disordered" evidence="15">
    <location>
        <begin position="1"/>
        <end position="20"/>
    </location>
</feature>
<dbReference type="NCBIfam" id="TIGR00229">
    <property type="entry name" value="sensory_box"/>
    <property type="match status" value="3"/>
</dbReference>
<dbReference type="PANTHER" id="PTHR43304">
    <property type="entry name" value="PHYTOCHROME-LIKE PROTEIN CPH1"/>
    <property type="match status" value="1"/>
</dbReference>
<feature type="compositionally biased region" description="Low complexity" evidence="15">
    <location>
        <begin position="11"/>
        <end position="20"/>
    </location>
</feature>
<evidence type="ECO:0000256" key="4">
    <source>
        <dbReference type="ARBA" id="ARBA00022475"/>
    </source>
</evidence>
<feature type="domain" description="PAC" evidence="17">
    <location>
        <begin position="487"/>
        <end position="539"/>
    </location>
</feature>
<feature type="domain" description="PAS" evidence="16">
    <location>
        <begin position="410"/>
        <end position="484"/>
    </location>
</feature>
<feature type="domain" description="PAC" evidence="17">
    <location>
        <begin position="615"/>
        <end position="667"/>
    </location>
</feature>
<sequence length="711" mass="80861">MKSAASHTNRQSPQVLQQPSSLRGLEMNNCQIEASLSGKELLENFHDNPALPGAILTHQGRWCGLISRTRFFDILSLSSDPKTILKCSLEQLQDSNGLLNPNPTILAADLPIHEAVKRCLNHCSEKLNQSLSQSWGEPIVVDLGEGTYQLLSLQDLWSAQIDLYESNLLHLNKCNQTITQQNEQLHEAIQQLESVTAATVGVEKGTSWSEPLDELTGRTDSLGRLARNLLQILQIANLQEEFAPARGEVGEREPTLRERQLLEEMVQQIEARNPSLPLLWKIYNRLQQTEARNRALLNAIPDLMVEISEEGVYLDLSEAKNSQWLGIEANNLVGKNVQRVLPEAVAQKYLLAVQQVLKNREPLTLEHELIVDDRIDIFEARVAACRNNSALFLVRNITDRKQAELALIQSEERFRSLVSNLTGAVYRYHCEPNWTLEYISDAIELISGYGATDLIAHQVTYTHLIHPEDRDLVEVIINHGIVTQEPYILDYRIVHQDGSIRWVYEQGQAVFDSEGNPLYLDGVIFDVTERKQAEEALRIAEENYRSIFENALEGIFQSSPAGRYINVNPALAAIYGYSSPAEMITSITNIEEQLYVDPEKRLEFQQLLSAQGTAQDFEYRSYCKDGSVIWVQVDARVVRDNEGNLLYYEGIVQDISEQKLREEALKRQLEELRIEIDQKKREQDVALLTQDSYFQELQAEIAQVNLDEFWS</sequence>
<dbReference type="InterPro" id="IPR052162">
    <property type="entry name" value="Sensor_kinase/Photoreceptor"/>
</dbReference>
<dbReference type="EC" id="2.7.13.3" evidence="3"/>
<dbReference type="Pfam" id="PF08447">
    <property type="entry name" value="PAS_3"/>
    <property type="match status" value="1"/>
</dbReference>
<feature type="coiled-coil region" evidence="14">
    <location>
        <begin position="652"/>
        <end position="689"/>
    </location>
</feature>
<dbReference type="InterPro" id="IPR001610">
    <property type="entry name" value="PAC"/>
</dbReference>
<dbReference type="AlphaFoldDB" id="B8HKF9"/>
<dbReference type="STRING" id="395961.Cyan7425_2804"/>
<dbReference type="EMBL" id="CP001344">
    <property type="protein sequence ID" value="ACL45150.1"/>
    <property type="molecule type" value="Genomic_DNA"/>
</dbReference>